<evidence type="ECO:0000313" key="6">
    <source>
        <dbReference type="Proteomes" id="UP000618460"/>
    </source>
</evidence>
<dbReference type="PROSITE" id="PS50987">
    <property type="entry name" value="HTH_ARSR_2"/>
    <property type="match status" value="1"/>
</dbReference>
<accession>A0A917WRK9</accession>
<dbReference type="AlphaFoldDB" id="A0A917WRK9"/>
<name>A0A917WRK9_9BACI</name>
<dbReference type="Gene3D" id="1.10.10.10">
    <property type="entry name" value="Winged helix-like DNA-binding domain superfamily/Winged helix DNA-binding domain"/>
    <property type="match status" value="1"/>
</dbReference>
<dbReference type="InterPro" id="IPR001845">
    <property type="entry name" value="HTH_ArsR_DNA-bd_dom"/>
</dbReference>
<keyword evidence="2" id="KW-0238">DNA-binding</keyword>
<evidence type="ECO:0000256" key="3">
    <source>
        <dbReference type="ARBA" id="ARBA00023163"/>
    </source>
</evidence>
<dbReference type="PANTHER" id="PTHR33154">
    <property type="entry name" value="TRANSCRIPTIONAL REGULATOR, ARSR FAMILY"/>
    <property type="match status" value="1"/>
</dbReference>
<dbReference type="SMART" id="SM00418">
    <property type="entry name" value="HTH_ARSR"/>
    <property type="match status" value="1"/>
</dbReference>
<dbReference type="NCBIfam" id="NF033788">
    <property type="entry name" value="HTH_metalloreg"/>
    <property type="match status" value="1"/>
</dbReference>
<keyword evidence="3" id="KW-0804">Transcription</keyword>
<keyword evidence="6" id="KW-1185">Reference proteome</keyword>
<comment type="caution">
    <text evidence="5">The sequence shown here is derived from an EMBL/GenBank/DDBJ whole genome shotgun (WGS) entry which is preliminary data.</text>
</comment>
<proteinExistence type="predicted"/>
<evidence type="ECO:0000259" key="4">
    <source>
        <dbReference type="PROSITE" id="PS50987"/>
    </source>
</evidence>
<dbReference type="PRINTS" id="PR00778">
    <property type="entry name" value="HTHARSR"/>
</dbReference>
<dbReference type="InterPro" id="IPR011991">
    <property type="entry name" value="ArsR-like_HTH"/>
</dbReference>
<evidence type="ECO:0000256" key="1">
    <source>
        <dbReference type="ARBA" id="ARBA00023015"/>
    </source>
</evidence>
<dbReference type="InterPro" id="IPR036388">
    <property type="entry name" value="WH-like_DNA-bd_sf"/>
</dbReference>
<dbReference type="RefSeq" id="WP_117152316.1">
    <property type="nucleotide sequence ID" value="NZ_BMLG01000001.1"/>
</dbReference>
<dbReference type="PANTHER" id="PTHR33154:SF33">
    <property type="entry name" value="TRANSCRIPTIONAL REPRESSOR SDPR"/>
    <property type="match status" value="1"/>
</dbReference>
<protein>
    <recommendedName>
        <fullName evidence="4">HTH arsR-type domain-containing protein</fullName>
    </recommendedName>
</protein>
<reference evidence="5" key="1">
    <citation type="journal article" date="2014" name="Int. J. Syst. Evol. Microbiol.">
        <title>Complete genome sequence of Corynebacterium casei LMG S-19264T (=DSM 44701T), isolated from a smear-ripened cheese.</title>
        <authorList>
            <consortium name="US DOE Joint Genome Institute (JGI-PGF)"/>
            <person name="Walter F."/>
            <person name="Albersmeier A."/>
            <person name="Kalinowski J."/>
            <person name="Ruckert C."/>
        </authorList>
    </citation>
    <scope>NUCLEOTIDE SEQUENCE</scope>
    <source>
        <strain evidence="5">CGMCC 1.6333</strain>
    </source>
</reference>
<dbReference type="OrthoDB" id="9794330at2"/>
<sequence length="110" mass="12642">MKSSVKTTDEAKFIVNQSKTQLPTLQEYTKTKETADFYKALGDETRLRIIGMLLIDNLCMCEIVDGLDIPTSTISHHLKLLERGKVIRSQKEGRYTVYYLNKNTVLPFLK</sequence>
<dbReference type="GO" id="GO:0003700">
    <property type="term" value="F:DNA-binding transcription factor activity"/>
    <property type="evidence" value="ECO:0007669"/>
    <property type="project" value="InterPro"/>
</dbReference>
<dbReference type="CDD" id="cd00090">
    <property type="entry name" value="HTH_ARSR"/>
    <property type="match status" value="1"/>
</dbReference>
<dbReference type="GO" id="GO:0003677">
    <property type="term" value="F:DNA binding"/>
    <property type="evidence" value="ECO:0007669"/>
    <property type="project" value="UniProtKB-KW"/>
</dbReference>
<dbReference type="EMBL" id="BMLG01000001">
    <property type="protein sequence ID" value="GGM23659.1"/>
    <property type="molecule type" value="Genomic_DNA"/>
</dbReference>
<feature type="domain" description="HTH arsR-type" evidence="4">
    <location>
        <begin position="25"/>
        <end position="110"/>
    </location>
</feature>
<gene>
    <name evidence="5" type="ORF">GCM10011351_06810</name>
</gene>
<dbReference type="InterPro" id="IPR051081">
    <property type="entry name" value="HTH_MetalResp_TranReg"/>
</dbReference>
<dbReference type="InterPro" id="IPR036390">
    <property type="entry name" value="WH_DNA-bd_sf"/>
</dbReference>
<dbReference type="Pfam" id="PF01022">
    <property type="entry name" value="HTH_5"/>
    <property type="match status" value="1"/>
</dbReference>
<evidence type="ECO:0000256" key="2">
    <source>
        <dbReference type="ARBA" id="ARBA00023125"/>
    </source>
</evidence>
<evidence type="ECO:0000313" key="5">
    <source>
        <dbReference type="EMBL" id="GGM23659.1"/>
    </source>
</evidence>
<organism evidence="5 6">
    <name type="scientific">Paraliobacillus quinghaiensis</name>
    <dbReference type="NCBI Taxonomy" id="470815"/>
    <lineage>
        <taxon>Bacteria</taxon>
        <taxon>Bacillati</taxon>
        <taxon>Bacillota</taxon>
        <taxon>Bacilli</taxon>
        <taxon>Bacillales</taxon>
        <taxon>Bacillaceae</taxon>
        <taxon>Paraliobacillus</taxon>
    </lineage>
</organism>
<reference evidence="5" key="2">
    <citation type="submission" date="2020-09" db="EMBL/GenBank/DDBJ databases">
        <authorList>
            <person name="Sun Q."/>
            <person name="Zhou Y."/>
        </authorList>
    </citation>
    <scope>NUCLEOTIDE SEQUENCE</scope>
    <source>
        <strain evidence="5">CGMCC 1.6333</strain>
    </source>
</reference>
<dbReference type="Proteomes" id="UP000618460">
    <property type="component" value="Unassembled WGS sequence"/>
</dbReference>
<dbReference type="SUPFAM" id="SSF46785">
    <property type="entry name" value="Winged helix' DNA-binding domain"/>
    <property type="match status" value="1"/>
</dbReference>
<keyword evidence="1" id="KW-0805">Transcription regulation</keyword>